<accession>A0A4Y2L2I5</accession>
<reference evidence="2 3" key="1">
    <citation type="journal article" date="2019" name="Sci. Rep.">
        <title>Orb-weaving spider Araneus ventricosus genome elucidates the spidroin gene catalogue.</title>
        <authorList>
            <person name="Kono N."/>
            <person name="Nakamura H."/>
            <person name="Ohtoshi R."/>
            <person name="Moran D.A.P."/>
            <person name="Shinohara A."/>
            <person name="Yoshida Y."/>
            <person name="Fujiwara M."/>
            <person name="Mori M."/>
            <person name="Tomita M."/>
            <person name="Arakawa K."/>
        </authorList>
    </citation>
    <scope>NUCLEOTIDE SEQUENCE [LARGE SCALE GENOMIC DNA]</scope>
</reference>
<evidence type="ECO:0000313" key="2">
    <source>
        <dbReference type="EMBL" id="GBN08027.1"/>
    </source>
</evidence>
<proteinExistence type="predicted"/>
<keyword evidence="3" id="KW-1185">Reference proteome</keyword>
<evidence type="ECO:0000256" key="1">
    <source>
        <dbReference type="SAM" id="MobiDB-lite"/>
    </source>
</evidence>
<protein>
    <submittedName>
        <fullName evidence="2">Uncharacterized protein</fullName>
    </submittedName>
</protein>
<sequence>MSGNSGPTFHHHGAQQGKAAAPALEISATALTLLLARSALRCPPGTVIPFNAKPKVTMILEQTSHAGCHAIDAQGPKCTSPVNGRHLTWGNLPMRAIGKQLPASHGGSLIPSRERKKI</sequence>
<evidence type="ECO:0000313" key="3">
    <source>
        <dbReference type="Proteomes" id="UP000499080"/>
    </source>
</evidence>
<organism evidence="2 3">
    <name type="scientific">Araneus ventricosus</name>
    <name type="common">Orbweaver spider</name>
    <name type="synonym">Epeira ventricosa</name>
    <dbReference type="NCBI Taxonomy" id="182803"/>
    <lineage>
        <taxon>Eukaryota</taxon>
        <taxon>Metazoa</taxon>
        <taxon>Ecdysozoa</taxon>
        <taxon>Arthropoda</taxon>
        <taxon>Chelicerata</taxon>
        <taxon>Arachnida</taxon>
        <taxon>Araneae</taxon>
        <taxon>Araneomorphae</taxon>
        <taxon>Entelegynae</taxon>
        <taxon>Araneoidea</taxon>
        <taxon>Araneidae</taxon>
        <taxon>Araneus</taxon>
    </lineage>
</organism>
<dbReference type="Proteomes" id="UP000499080">
    <property type="component" value="Unassembled WGS sequence"/>
</dbReference>
<name>A0A4Y2L2I5_ARAVE</name>
<dbReference type="EMBL" id="BGPR01005223">
    <property type="protein sequence ID" value="GBN08027.1"/>
    <property type="molecule type" value="Genomic_DNA"/>
</dbReference>
<dbReference type="AlphaFoldDB" id="A0A4Y2L2I5"/>
<comment type="caution">
    <text evidence="2">The sequence shown here is derived from an EMBL/GenBank/DDBJ whole genome shotgun (WGS) entry which is preliminary data.</text>
</comment>
<gene>
    <name evidence="2" type="ORF">AVEN_8244_1</name>
</gene>
<feature type="region of interest" description="Disordered" evidence="1">
    <location>
        <begin position="1"/>
        <end position="20"/>
    </location>
</feature>